<feature type="compositionally biased region" description="Basic and acidic residues" evidence="3">
    <location>
        <begin position="13"/>
        <end position="23"/>
    </location>
</feature>
<evidence type="ECO:0000259" key="4">
    <source>
        <dbReference type="PROSITE" id="PS50097"/>
    </source>
</evidence>
<evidence type="ECO:0000313" key="6">
    <source>
        <dbReference type="EMBL" id="PUZ48995.1"/>
    </source>
</evidence>
<dbReference type="OrthoDB" id="1878800at2759"/>
<dbReference type="SMART" id="SM00225">
    <property type="entry name" value="BTB"/>
    <property type="match status" value="1"/>
</dbReference>
<dbReference type="PANTHER" id="PTHR26379:SF486">
    <property type="entry name" value="OS04G0625500 PROTEIN"/>
    <property type="match status" value="1"/>
</dbReference>
<evidence type="ECO:0000256" key="1">
    <source>
        <dbReference type="ARBA" id="ARBA00004906"/>
    </source>
</evidence>
<comment type="pathway">
    <text evidence="1">Protein modification; protein ubiquitination.</text>
</comment>
<dbReference type="InterPro" id="IPR011333">
    <property type="entry name" value="SKP1/BTB/POZ_sf"/>
</dbReference>
<dbReference type="Proteomes" id="UP000244336">
    <property type="component" value="Chromosome 7"/>
</dbReference>
<gene>
    <name evidence="6" type="ORF">GQ55_7G290600</name>
</gene>
<evidence type="ECO:0008006" key="8">
    <source>
        <dbReference type="Google" id="ProtNLM"/>
    </source>
</evidence>
<evidence type="ECO:0000259" key="5">
    <source>
        <dbReference type="PROSITE" id="PS50144"/>
    </source>
</evidence>
<dbReference type="SUPFAM" id="SSF54695">
    <property type="entry name" value="POZ domain"/>
    <property type="match status" value="1"/>
</dbReference>
<organism evidence="6 7">
    <name type="scientific">Panicum hallii var. hallii</name>
    <dbReference type="NCBI Taxonomy" id="1504633"/>
    <lineage>
        <taxon>Eukaryota</taxon>
        <taxon>Viridiplantae</taxon>
        <taxon>Streptophyta</taxon>
        <taxon>Embryophyta</taxon>
        <taxon>Tracheophyta</taxon>
        <taxon>Spermatophyta</taxon>
        <taxon>Magnoliopsida</taxon>
        <taxon>Liliopsida</taxon>
        <taxon>Poales</taxon>
        <taxon>Poaceae</taxon>
        <taxon>PACMAD clade</taxon>
        <taxon>Panicoideae</taxon>
        <taxon>Panicodae</taxon>
        <taxon>Paniceae</taxon>
        <taxon>Panicinae</taxon>
        <taxon>Panicum</taxon>
        <taxon>Panicum sect. Panicum</taxon>
    </lineage>
</organism>
<evidence type="ECO:0000256" key="2">
    <source>
        <dbReference type="ARBA" id="ARBA00010846"/>
    </source>
</evidence>
<dbReference type="GO" id="GO:0016567">
    <property type="term" value="P:protein ubiquitination"/>
    <property type="evidence" value="ECO:0007669"/>
    <property type="project" value="InterPro"/>
</dbReference>
<dbReference type="InterPro" id="IPR000210">
    <property type="entry name" value="BTB/POZ_dom"/>
</dbReference>
<dbReference type="InterPro" id="IPR056423">
    <property type="entry name" value="BACK_BPM_SPOP"/>
</dbReference>
<feature type="region of interest" description="Disordered" evidence="3">
    <location>
        <begin position="1"/>
        <end position="24"/>
    </location>
</feature>
<dbReference type="InterPro" id="IPR002083">
    <property type="entry name" value="MATH/TRAF_dom"/>
</dbReference>
<dbReference type="PANTHER" id="PTHR26379">
    <property type="entry name" value="BTB/POZ AND MATH DOMAIN-CONTAINING PROTEIN 1"/>
    <property type="match status" value="1"/>
</dbReference>
<dbReference type="EMBL" id="CM009755">
    <property type="protein sequence ID" value="PUZ48995.1"/>
    <property type="molecule type" value="Genomic_DNA"/>
</dbReference>
<dbReference type="SUPFAM" id="SSF49599">
    <property type="entry name" value="TRAF domain-like"/>
    <property type="match status" value="1"/>
</dbReference>
<feature type="domain" description="BTB" evidence="4">
    <location>
        <begin position="163"/>
        <end position="211"/>
    </location>
</feature>
<evidence type="ECO:0000256" key="3">
    <source>
        <dbReference type="SAM" id="MobiDB-lite"/>
    </source>
</evidence>
<comment type="similarity">
    <text evidence="2">Belongs to the Tdpoz family.</text>
</comment>
<proteinExistence type="inferred from homology"/>
<dbReference type="InterPro" id="IPR008974">
    <property type="entry name" value="TRAF-like"/>
</dbReference>
<dbReference type="InterPro" id="IPR045005">
    <property type="entry name" value="BPM1-6"/>
</dbReference>
<sequence>MANNDSASAAARHGQEGLHETKSSRCVTETFTATHNFEATNFSQLDGMGIGEFVSSSTFTVGGYDWNIRLCPDGVWKEHQSAVVSVFLCFSGGEATSVRAQVSLSMVHRDGRVSKLPMLGDDRPWMRTFDVEHGEWSWGIPSLIEKYKLRHFLYLNDDSLTIRCVLSARSPVFDAELFGPLNKNSAQPVKINDMDPTIFEGLLHFMYADSLPDSCNSDENTTMQHLLVAADRYGLERLRALCEAKLCQGIDVQTVATTLALAEQHNCERLKDACLRFIASGDVLGPIMETDGFRHLKESCPLILEEISEKIATFGRRRTSVQHL</sequence>
<dbReference type="Gene3D" id="3.30.710.10">
    <property type="entry name" value="Potassium Channel Kv1.1, Chain A"/>
    <property type="match status" value="1"/>
</dbReference>
<dbReference type="PROSITE" id="PS50144">
    <property type="entry name" value="MATH"/>
    <property type="match status" value="1"/>
</dbReference>
<feature type="domain" description="MATH" evidence="5">
    <location>
        <begin position="32"/>
        <end position="166"/>
    </location>
</feature>
<dbReference type="AlphaFoldDB" id="A0A2T7D064"/>
<dbReference type="CDD" id="cd00121">
    <property type="entry name" value="MATH"/>
    <property type="match status" value="1"/>
</dbReference>
<dbReference type="Gramene" id="PUZ48995">
    <property type="protein sequence ID" value="PUZ48995"/>
    <property type="gene ID" value="GQ55_7G290600"/>
</dbReference>
<dbReference type="Gene3D" id="1.25.40.420">
    <property type="match status" value="1"/>
</dbReference>
<evidence type="ECO:0000313" key="7">
    <source>
        <dbReference type="Proteomes" id="UP000244336"/>
    </source>
</evidence>
<keyword evidence="7" id="KW-1185">Reference proteome</keyword>
<dbReference type="Gene3D" id="2.60.210.10">
    <property type="entry name" value="Apoptosis, Tumor Necrosis Factor Receptor Associated Protein 2, Chain A"/>
    <property type="match status" value="1"/>
</dbReference>
<dbReference type="PROSITE" id="PS50097">
    <property type="entry name" value="BTB"/>
    <property type="match status" value="1"/>
</dbReference>
<dbReference type="Pfam" id="PF24570">
    <property type="entry name" value="BACK_BPM_SPOP"/>
    <property type="match status" value="1"/>
</dbReference>
<protein>
    <recommendedName>
        <fullName evidence="8">MATH domain-containing protein</fullName>
    </recommendedName>
</protein>
<dbReference type="Pfam" id="PF22486">
    <property type="entry name" value="MATH_2"/>
    <property type="match status" value="1"/>
</dbReference>
<name>A0A2T7D064_9POAL</name>
<reference evidence="6 7" key="1">
    <citation type="submission" date="2018-04" db="EMBL/GenBank/DDBJ databases">
        <title>WGS assembly of Panicum hallii var. hallii HAL2.</title>
        <authorList>
            <person name="Lovell J."/>
            <person name="Jenkins J."/>
            <person name="Lowry D."/>
            <person name="Mamidi S."/>
            <person name="Sreedasyam A."/>
            <person name="Weng X."/>
            <person name="Barry K."/>
            <person name="Bonette J."/>
            <person name="Campitelli B."/>
            <person name="Daum C."/>
            <person name="Gordon S."/>
            <person name="Gould B."/>
            <person name="Lipzen A."/>
            <person name="MacQueen A."/>
            <person name="Palacio-Mejia J."/>
            <person name="Plott C."/>
            <person name="Shakirov E."/>
            <person name="Shu S."/>
            <person name="Yoshinaga Y."/>
            <person name="Zane M."/>
            <person name="Rokhsar D."/>
            <person name="Grimwood J."/>
            <person name="Schmutz J."/>
            <person name="Juenger T."/>
        </authorList>
    </citation>
    <scope>NUCLEOTIDE SEQUENCE [LARGE SCALE GENOMIC DNA]</scope>
    <source>
        <strain evidence="7">cv. HAL2</strain>
    </source>
</reference>
<accession>A0A2T7D064</accession>